<dbReference type="EMBL" id="LCWF01000135">
    <property type="protein sequence ID" value="KKY17924.1"/>
    <property type="molecule type" value="Genomic_DNA"/>
</dbReference>
<reference evidence="2 3" key="2">
    <citation type="submission" date="2015-05" db="EMBL/GenBank/DDBJ databases">
        <authorList>
            <person name="Morales-Cruz A."/>
            <person name="Amrine K.C."/>
            <person name="Cantu D."/>
        </authorList>
    </citation>
    <scope>NUCLEOTIDE SEQUENCE [LARGE SCALE GENOMIC DNA]</scope>
    <source>
        <strain evidence="2">UCRPC4</strain>
    </source>
</reference>
<evidence type="ECO:0000313" key="2">
    <source>
        <dbReference type="EMBL" id="KKY17924.1"/>
    </source>
</evidence>
<dbReference type="SUPFAM" id="SSF53474">
    <property type="entry name" value="alpha/beta-Hydrolases"/>
    <property type="match status" value="1"/>
</dbReference>
<feature type="region of interest" description="Disordered" evidence="1">
    <location>
        <begin position="1"/>
        <end position="33"/>
    </location>
</feature>
<feature type="compositionally biased region" description="Polar residues" evidence="1">
    <location>
        <begin position="1"/>
        <end position="14"/>
    </location>
</feature>
<feature type="region of interest" description="Disordered" evidence="1">
    <location>
        <begin position="76"/>
        <end position="151"/>
    </location>
</feature>
<feature type="compositionally biased region" description="Polar residues" evidence="1">
    <location>
        <begin position="276"/>
        <end position="291"/>
    </location>
</feature>
<gene>
    <name evidence="2" type="ORF">UCRPC4_g05296</name>
</gene>
<sequence>MSSSLSDPDTNGDNGAQRVLFAATPSHNNEVQNSNAQCEFVDSELDLSDDSEDEIDQRLSGEEVTSVIGVSIGREQSRYRSPNTPAAERTQVLTDSKDAPGIDPEDIVIPEVHKRTTESPTRAADNGSTSARQRSGAIPAPLSLKGGLREREPWRADTVDQTLPRLPQHISPLHTRDATSVRGSVIPLRGERPGSLRRVNSDNSLYLRRTLSGTSTLEDVARWDHVQEQVNSRFKAIKDSFQDSTLRNLPKIPSVDLSALKSPFIRTESGHGAQMQRDQLSDQTLRSPYNSSESAIQQSYSVVNQSMSTSKKPNENTSYPSLNQALKDFSGDVVVLGGYRGSILRSAKPPHMQVWAPVKIGLNLRKVDLEVGLRDEDEETMEERIIPSGTLSHIGPIDICRRLLKKLRKSENAKTGTLRVHDYGYDWRLSPKLLVQKLIQYLETLECNQSSTPRHLRGAIVIAHSLGGLLVRSAVNQRPELFAGVLYAGVPQHCVNILGPLRNGDDVLFSSRVLTAQVNFTLRTSFALMPESGICFFNRATKERYDVDFFDAKTWEEYRLTPCLRPPLPPYRDQESRKGFIDTVSSSIASLPKRASFALPHESASRGRSTSAGQRSKEDVEETVKQMDNAALEPTMSSSGGQPWSSSSVATRVTISRDDAFEYLSRTLSSVLEFKRSAYFVPEHESANEYPPAAVLYGKSVPTLYGARVASREAIKHSDAYDDLAFAAGDGVVLAKAAMLPEGYRVVKNGLVRSERGHVGLLGDLEGVGRCLLAILDGRRKGVGLGLDDPGV</sequence>
<proteinExistence type="predicted"/>
<dbReference type="OrthoDB" id="10250441at2759"/>
<dbReference type="Gene3D" id="3.40.50.1820">
    <property type="entry name" value="alpha/beta hydrolase"/>
    <property type="match status" value="1"/>
</dbReference>
<reference evidence="2 3" key="1">
    <citation type="submission" date="2015-05" db="EMBL/GenBank/DDBJ databases">
        <title>Distinctive expansion of gene families associated with plant cell wall degradation and secondary metabolism in the genomes of grapevine trunk pathogens.</title>
        <authorList>
            <person name="Lawrence D.P."/>
            <person name="Travadon R."/>
            <person name="Rolshausen P.E."/>
            <person name="Baumgartner K."/>
        </authorList>
    </citation>
    <scope>NUCLEOTIDE SEQUENCE [LARGE SCALE GENOMIC DNA]</scope>
    <source>
        <strain evidence="2">UCRPC4</strain>
    </source>
</reference>
<keyword evidence="3" id="KW-1185">Reference proteome</keyword>
<dbReference type="InterPro" id="IPR029058">
    <property type="entry name" value="AB_hydrolase_fold"/>
</dbReference>
<accession>A0A0G2E5G2</accession>
<dbReference type="AlphaFoldDB" id="A0A0G2E5G2"/>
<dbReference type="PANTHER" id="PTHR11440">
    <property type="entry name" value="LECITHIN-CHOLESTEROL ACYLTRANSFERASE-RELATED"/>
    <property type="match status" value="1"/>
</dbReference>
<feature type="region of interest" description="Disordered" evidence="1">
    <location>
        <begin position="268"/>
        <end position="291"/>
    </location>
</feature>
<protein>
    <submittedName>
        <fullName evidence="2">Uncharacterized protein</fullName>
    </submittedName>
</protein>
<feature type="region of interest" description="Disordered" evidence="1">
    <location>
        <begin position="599"/>
        <end position="623"/>
    </location>
</feature>
<comment type="caution">
    <text evidence="2">The sequence shown here is derived from an EMBL/GenBank/DDBJ whole genome shotgun (WGS) entry which is preliminary data.</text>
</comment>
<organism evidence="2 3">
    <name type="scientific">Phaeomoniella chlamydospora</name>
    <name type="common">Phaeoacremonium chlamydosporum</name>
    <dbReference type="NCBI Taxonomy" id="158046"/>
    <lineage>
        <taxon>Eukaryota</taxon>
        <taxon>Fungi</taxon>
        <taxon>Dikarya</taxon>
        <taxon>Ascomycota</taxon>
        <taxon>Pezizomycotina</taxon>
        <taxon>Eurotiomycetes</taxon>
        <taxon>Chaetothyriomycetidae</taxon>
        <taxon>Phaeomoniellales</taxon>
        <taxon>Phaeomoniellaceae</taxon>
        <taxon>Phaeomoniella</taxon>
    </lineage>
</organism>
<name>A0A0G2E5G2_PHACM</name>
<dbReference type="Proteomes" id="UP000053317">
    <property type="component" value="Unassembled WGS sequence"/>
</dbReference>
<evidence type="ECO:0000256" key="1">
    <source>
        <dbReference type="SAM" id="MobiDB-lite"/>
    </source>
</evidence>
<evidence type="ECO:0000313" key="3">
    <source>
        <dbReference type="Proteomes" id="UP000053317"/>
    </source>
</evidence>